<gene>
    <name evidence="1" type="ORF">CFP56_018387</name>
</gene>
<proteinExistence type="predicted"/>
<dbReference type="EMBL" id="PKMF04002338">
    <property type="protein sequence ID" value="KAK7809618.1"/>
    <property type="molecule type" value="Genomic_DNA"/>
</dbReference>
<reference evidence="1 2" key="1">
    <citation type="journal article" date="2018" name="Sci. Data">
        <title>The draft genome sequence of cork oak.</title>
        <authorList>
            <person name="Ramos A.M."/>
            <person name="Usie A."/>
            <person name="Barbosa P."/>
            <person name="Barros P.M."/>
            <person name="Capote T."/>
            <person name="Chaves I."/>
            <person name="Simoes F."/>
            <person name="Abreu I."/>
            <person name="Carrasquinho I."/>
            <person name="Faro C."/>
            <person name="Guimaraes J.B."/>
            <person name="Mendonca D."/>
            <person name="Nobrega F."/>
            <person name="Rodrigues L."/>
            <person name="Saibo N.J.M."/>
            <person name="Varela M.C."/>
            <person name="Egas C."/>
            <person name="Matos J."/>
            <person name="Miguel C.M."/>
            <person name="Oliveira M.M."/>
            <person name="Ricardo C.P."/>
            <person name="Goncalves S."/>
        </authorList>
    </citation>
    <scope>NUCLEOTIDE SEQUENCE [LARGE SCALE GENOMIC DNA]</scope>
    <source>
        <strain evidence="2">cv. HL8</strain>
    </source>
</reference>
<protein>
    <submittedName>
        <fullName evidence="1">Uncharacterized protein</fullName>
    </submittedName>
</protein>
<organism evidence="1 2">
    <name type="scientific">Quercus suber</name>
    <name type="common">Cork oak</name>
    <dbReference type="NCBI Taxonomy" id="58331"/>
    <lineage>
        <taxon>Eukaryota</taxon>
        <taxon>Viridiplantae</taxon>
        <taxon>Streptophyta</taxon>
        <taxon>Embryophyta</taxon>
        <taxon>Tracheophyta</taxon>
        <taxon>Spermatophyta</taxon>
        <taxon>Magnoliopsida</taxon>
        <taxon>eudicotyledons</taxon>
        <taxon>Gunneridae</taxon>
        <taxon>Pentapetalae</taxon>
        <taxon>rosids</taxon>
        <taxon>fabids</taxon>
        <taxon>Fagales</taxon>
        <taxon>Fagaceae</taxon>
        <taxon>Quercus</taxon>
    </lineage>
</organism>
<sequence>MYTSLWTGGHSNPRRLYVFVGNIRKHHGELETLGNTMCILVQEPSEKDGSFKLSYLEVHPYRDLSKKGSKFNTQFVQFHQKERNGSGEEPSEKDGSFKLSYLEVHPYRDLSKKGSKFNTQFVQFHQKERNGSGEDLVYS</sequence>
<accession>A0AAW0I5C1</accession>
<dbReference type="AlphaFoldDB" id="A0AAW0I5C1"/>
<evidence type="ECO:0000313" key="1">
    <source>
        <dbReference type="EMBL" id="KAK7809618.1"/>
    </source>
</evidence>
<name>A0AAW0I5C1_QUESU</name>
<evidence type="ECO:0000313" key="2">
    <source>
        <dbReference type="Proteomes" id="UP000237347"/>
    </source>
</evidence>
<feature type="non-terminal residue" evidence="1">
    <location>
        <position position="1"/>
    </location>
</feature>
<keyword evidence="2" id="KW-1185">Reference proteome</keyword>
<dbReference type="Proteomes" id="UP000237347">
    <property type="component" value="Unassembled WGS sequence"/>
</dbReference>
<comment type="caution">
    <text evidence="1">The sequence shown here is derived from an EMBL/GenBank/DDBJ whole genome shotgun (WGS) entry which is preliminary data.</text>
</comment>